<evidence type="ECO:0000313" key="2">
    <source>
        <dbReference type="Proteomes" id="UP000325081"/>
    </source>
</evidence>
<gene>
    <name evidence="1" type="ORF">STAS_29466</name>
</gene>
<dbReference type="AlphaFoldDB" id="A0A5A7R3U6"/>
<name>A0A5A7R3U6_STRAF</name>
<evidence type="ECO:0000313" key="1">
    <source>
        <dbReference type="EMBL" id="GER52032.1"/>
    </source>
</evidence>
<proteinExistence type="predicted"/>
<protein>
    <submittedName>
        <fullName evidence="1">Adenosine deaminase</fullName>
    </submittedName>
</protein>
<dbReference type="EMBL" id="BKCP01010070">
    <property type="protein sequence ID" value="GER52032.1"/>
    <property type="molecule type" value="Genomic_DNA"/>
</dbReference>
<sequence length="116" mass="12685">MDTLCSRLKVGSGRKTHLWMHNGYVGWVVVRVWEKGLGLGYAYQAVDGADYLVRGPVWVLEGDIERGQAGRVGREIFIVVEQKVPLFGCTEANLSTLVCGEQDFGGVAVKGYVHAS</sequence>
<reference evidence="2" key="1">
    <citation type="journal article" date="2019" name="Curr. Biol.">
        <title>Genome Sequence of Striga asiatica Provides Insight into the Evolution of Plant Parasitism.</title>
        <authorList>
            <person name="Yoshida S."/>
            <person name="Kim S."/>
            <person name="Wafula E.K."/>
            <person name="Tanskanen J."/>
            <person name="Kim Y.M."/>
            <person name="Honaas L."/>
            <person name="Yang Z."/>
            <person name="Spallek T."/>
            <person name="Conn C.E."/>
            <person name="Ichihashi Y."/>
            <person name="Cheong K."/>
            <person name="Cui S."/>
            <person name="Der J.P."/>
            <person name="Gundlach H."/>
            <person name="Jiao Y."/>
            <person name="Hori C."/>
            <person name="Ishida J.K."/>
            <person name="Kasahara H."/>
            <person name="Kiba T."/>
            <person name="Kim M.S."/>
            <person name="Koo N."/>
            <person name="Laohavisit A."/>
            <person name="Lee Y.H."/>
            <person name="Lumba S."/>
            <person name="McCourt P."/>
            <person name="Mortimer J.C."/>
            <person name="Mutuku J.M."/>
            <person name="Nomura T."/>
            <person name="Sasaki-Sekimoto Y."/>
            <person name="Seto Y."/>
            <person name="Wang Y."/>
            <person name="Wakatake T."/>
            <person name="Sakakibara H."/>
            <person name="Demura T."/>
            <person name="Yamaguchi S."/>
            <person name="Yoneyama K."/>
            <person name="Manabe R.I."/>
            <person name="Nelson D.C."/>
            <person name="Schulman A.H."/>
            <person name="Timko M.P."/>
            <person name="dePamphilis C.W."/>
            <person name="Choi D."/>
            <person name="Shirasu K."/>
        </authorList>
    </citation>
    <scope>NUCLEOTIDE SEQUENCE [LARGE SCALE GENOMIC DNA]</scope>
    <source>
        <strain evidence="2">cv. UVA1</strain>
    </source>
</reference>
<accession>A0A5A7R3U6</accession>
<comment type="caution">
    <text evidence="1">The sequence shown here is derived from an EMBL/GenBank/DDBJ whole genome shotgun (WGS) entry which is preliminary data.</text>
</comment>
<keyword evidence="2" id="KW-1185">Reference proteome</keyword>
<dbReference type="Proteomes" id="UP000325081">
    <property type="component" value="Unassembled WGS sequence"/>
</dbReference>
<organism evidence="1 2">
    <name type="scientific">Striga asiatica</name>
    <name type="common">Asiatic witchweed</name>
    <name type="synonym">Buchnera asiatica</name>
    <dbReference type="NCBI Taxonomy" id="4170"/>
    <lineage>
        <taxon>Eukaryota</taxon>
        <taxon>Viridiplantae</taxon>
        <taxon>Streptophyta</taxon>
        <taxon>Embryophyta</taxon>
        <taxon>Tracheophyta</taxon>
        <taxon>Spermatophyta</taxon>
        <taxon>Magnoliopsida</taxon>
        <taxon>eudicotyledons</taxon>
        <taxon>Gunneridae</taxon>
        <taxon>Pentapetalae</taxon>
        <taxon>asterids</taxon>
        <taxon>lamiids</taxon>
        <taxon>Lamiales</taxon>
        <taxon>Orobanchaceae</taxon>
        <taxon>Buchnereae</taxon>
        <taxon>Striga</taxon>
    </lineage>
</organism>